<keyword evidence="3" id="KW-1185">Reference proteome</keyword>
<organism evidence="2 3">
    <name type="scientific">Trichonephila clavipes</name>
    <name type="common">Golden silk orbweaver</name>
    <name type="synonym">Nephila clavipes</name>
    <dbReference type="NCBI Taxonomy" id="2585209"/>
    <lineage>
        <taxon>Eukaryota</taxon>
        <taxon>Metazoa</taxon>
        <taxon>Ecdysozoa</taxon>
        <taxon>Arthropoda</taxon>
        <taxon>Chelicerata</taxon>
        <taxon>Arachnida</taxon>
        <taxon>Araneae</taxon>
        <taxon>Araneomorphae</taxon>
        <taxon>Entelegynae</taxon>
        <taxon>Araneoidea</taxon>
        <taxon>Nephilidae</taxon>
        <taxon>Trichonephila</taxon>
    </lineage>
</organism>
<protein>
    <recommendedName>
        <fullName evidence="4">CCHC-type domain-containing protein</fullName>
    </recommendedName>
</protein>
<proteinExistence type="predicted"/>
<evidence type="ECO:0000313" key="2">
    <source>
        <dbReference type="EMBL" id="GFX98653.1"/>
    </source>
</evidence>
<dbReference type="EMBL" id="BMAU01021203">
    <property type="protein sequence ID" value="GFX98653.1"/>
    <property type="molecule type" value="Genomic_DNA"/>
</dbReference>
<evidence type="ECO:0000256" key="1">
    <source>
        <dbReference type="SAM" id="MobiDB-lite"/>
    </source>
</evidence>
<dbReference type="Pfam" id="PF03564">
    <property type="entry name" value="DUF1759"/>
    <property type="match status" value="1"/>
</dbReference>
<name>A0A8X6V469_TRICX</name>
<comment type="caution">
    <text evidence="2">The sequence shown here is derived from an EMBL/GenBank/DDBJ whole genome shotgun (WGS) entry which is preliminary data.</text>
</comment>
<evidence type="ECO:0000313" key="3">
    <source>
        <dbReference type="Proteomes" id="UP000887159"/>
    </source>
</evidence>
<accession>A0A8X6V469</accession>
<dbReference type="AlphaFoldDB" id="A0A8X6V469"/>
<dbReference type="Proteomes" id="UP000887159">
    <property type="component" value="Unassembled WGS sequence"/>
</dbReference>
<gene>
    <name evidence="2" type="ORF">TNCV_1502311</name>
</gene>
<evidence type="ECO:0008006" key="4">
    <source>
        <dbReference type="Google" id="ProtNLM"/>
    </source>
</evidence>
<sequence>MNIKLPKLHVNKYSGNYSEWLDFYNLFESSIHNNNRLSKVDKFNYLKSYLCGDALACINGFPIYDDNYDRALDLLKDRFGYKNMLINAHLSNLLNLTHVRNPTDIVGLRNLYDRAETQIRSLESLAVKGESYSNLLTPILLKQIPSELVLEFNRSQRDEGFDLSALLQFLHWEIRSRERASQINSHKLCHYSPPPQDRTKNKGSYFPGQRVKSPPNKVHLRPHSFPTPWEKVEPRNQKCLYCNKGHELDACRSFSANEKREILRKKRCYLCLSPGHRAMECVKKESCPICKGSHHFSICFRNRHDDDLSPKRDTDNIVSTVIKTEVNSVLLQTCAALIDIKNEQEVVR</sequence>
<feature type="region of interest" description="Disordered" evidence="1">
    <location>
        <begin position="187"/>
        <end position="220"/>
    </location>
</feature>
<dbReference type="InterPro" id="IPR005312">
    <property type="entry name" value="DUF1759"/>
</dbReference>
<dbReference type="PANTHER" id="PTHR47331">
    <property type="entry name" value="PHD-TYPE DOMAIN-CONTAINING PROTEIN"/>
    <property type="match status" value="1"/>
</dbReference>
<reference evidence="2" key="1">
    <citation type="submission" date="2020-08" db="EMBL/GenBank/DDBJ databases">
        <title>Multicomponent nature underlies the extraordinary mechanical properties of spider dragline silk.</title>
        <authorList>
            <person name="Kono N."/>
            <person name="Nakamura H."/>
            <person name="Mori M."/>
            <person name="Yoshida Y."/>
            <person name="Ohtoshi R."/>
            <person name="Malay A.D."/>
            <person name="Moran D.A.P."/>
            <person name="Tomita M."/>
            <person name="Numata K."/>
            <person name="Arakawa K."/>
        </authorList>
    </citation>
    <scope>NUCLEOTIDE SEQUENCE</scope>
</reference>
<dbReference type="PANTHER" id="PTHR47331:SF5">
    <property type="entry name" value="RIBONUCLEASE H"/>
    <property type="match status" value="1"/>
</dbReference>